<dbReference type="GO" id="GO:0005524">
    <property type="term" value="F:ATP binding"/>
    <property type="evidence" value="ECO:0007669"/>
    <property type="project" value="UniProtKB-KW"/>
</dbReference>
<keyword evidence="13" id="KW-0460">Magnesium</keyword>
<dbReference type="Pfam" id="PF03484">
    <property type="entry name" value="B5"/>
    <property type="match status" value="1"/>
</dbReference>
<dbReference type="HAMAP" id="MF_00283">
    <property type="entry name" value="Phe_tRNA_synth_beta1"/>
    <property type="match status" value="1"/>
</dbReference>
<keyword evidence="7" id="KW-0963">Cytoplasm</keyword>
<keyword evidence="8" id="KW-0820">tRNA-binding</keyword>
<dbReference type="InterPro" id="IPR005121">
    <property type="entry name" value="Fdx_antiC-bd"/>
</dbReference>
<feature type="domain" description="FDX-ACB" evidence="20">
    <location>
        <begin position="671"/>
        <end position="764"/>
    </location>
</feature>
<evidence type="ECO:0000256" key="4">
    <source>
        <dbReference type="ARBA" id="ARBA00011209"/>
    </source>
</evidence>
<dbReference type="InterPro" id="IPR009061">
    <property type="entry name" value="DNA-bd_dom_put_sf"/>
</dbReference>
<evidence type="ECO:0000256" key="11">
    <source>
        <dbReference type="ARBA" id="ARBA00022741"/>
    </source>
</evidence>
<dbReference type="EMBL" id="CAEZXP010000001">
    <property type="protein sequence ID" value="CAB4690366.1"/>
    <property type="molecule type" value="Genomic_DNA"/>
</dbReference>
<evidence type="ECO:0000256" key="12">
    <source>
        <dbReference type="ARBA" id="ARBA00022840"/>
    </source>
</evidence>
<keyword evidence="14" id="KW-0694">RNA-binding</keyword>
<dbReference type="Gene3D" id="2.40.50.140">
    <property type="entry name" value="Nucleic acid-binding proteins"/>
    <property type="match status" value="1"/>
</dbReference>
<dbReference type="SMART" id="SM00873">
    <property type="entry name" value="B3_4"/>
    <property type="match status" value="1"/>
</dbReference>
<comment type="subcellular location">
    <subcellularLocation>
        <location evidence="2">Cytoplasm</location>
    </subcellularLocation>
</comment>
<evidence type="ECO:0000256" key="6">
    <source>
        <dbReference type="ARBA" id="ARBA00017032"/>
    </source>
</evidence>
<evidence type="ECO:0000313" key="22">
    <source>
        <dbReference type="EMBL" id="CAB4690366.1"/>
    </source>
</evidence>
<dbReference type="FunFam" id="3.30.70.380:FF:000001">
    <property type="entry name" value="Phenylalanine--tRNA ligase beta subunit"/>
    <property type="match status" value="1"/>
</dbReference>
<evidence type="ECO:0000256" key="1">
    <source>
        <dbReference type="ARBA" id="ARBA00001946"/>
    </source>
</evidence>
<dbReference type="GO" id="GO:0009328">
    <property type="term" value="C:phenylalanine-tRNA ligase complex"/>
    <property type="evidence" value="ECO:0007669"/>
    <property type="project" value="TreeGrafter"/>
</dbReference>
<dbReference type="CDD" id="cd00769">
    <property type="entry name" value="PheRS_beta_core"/>
    <property type="match status" value="1"/>
</dbReference>
<evidence type="ECO:0000256" key="9">
    <source>
        <dbReference type="ARBA" id="ARBA00022598"/>
    </source>
</evidence>
<sequence length="765" mass="82476">MRVPVSWLRDYVAMDMSLTELATKLSIASAEIEGIETRGVADEGGNLGLFRIGKVVEAIKHPNADRLQLTKVDLGEAEPRSIVCGAWNFGVGATVAVALPGATLPARPGLPDGLTLERRKVRGEISDGMILAEDEIGLGADHEGIMVFPEIEPGTPLADVVPLSDKVLLVEATGNRPDLQSIYGVAREIAAIYDLDLAEAPGQFPVGTPGGPVKIQVDDYERCSRYVGTIVQGVTIGHAPLIMKARLLGAGMRPISNVVDITNYVMLTLGSPLHAFDLATLSGGGINVRRAGDGEKLTTLDGVERALTADDLVIADDARAVALAGIMGGAETEVSADTHTILLEAANFESHGVFRSSERHRLRSEASSRFEKGVDPQLADQAARWATELIVEFAGGTWTSWNDVHAGLPGRPFVEFRPERSDAVIGVETPADEQFRILGKLGFEQRGEGVVVPSWRARDVTREIDVVEEIARFRLEEVPFTLPQRREMFGVLTREQQLRRRLEDALVGLGFAETYTPSLRPDDETTWKLPEPISVDLTALRTTILPSLVEAVARNIDAGAKNIALFEVARVYLSGDGDLPTERVRVAGIVEGGFSRAKGVAETIYAALKAEPEFARGEHRLLHPGKAATTGAGIVGELHPRELDGEWGAFELDLEDLFAASREPITYTDVITYPAVRQDIAVVVAEDVAAGDIVAAARAAAGAELREIRVFDVYRGEQLGEGKKSVAFSVAYQADDRTLNDEDATRLRDAIVNALATEFSAELRA</sequence>
<keyword evidence="12" id="KW-0067">ATP-binding</keyword>
<dbReference type="SMART" id="SM00896">
    <property type="entry name" value="FDX-ACB"/>
    <property type="match status" value="1"/>
</dbReference>
<evidence type="ECO:0000256" key="10">
    <source>
        <dbReference type="ARBA" id="ARBA00022723"/>
    </source>
</evidence>
<name>A0A6J6NVR1_9ZZZZ</name>
<dbReference type="AlphaFoldDB" id="A0A6J6NVR1"/>
<dbReference type="PANTHER" id="PTHR10947">
    <property type="entry name" value="PHENYLALANYL-TRNA SYNTHETASE BETA CHAIN AND LEUCINE-RICH REPEAT-CONTAINING PROTEIN 47"/>
    <property type="match status" value="1"/>
</dbReference>
<evidence type="ECO:0000256" key="16">
    <source>
        <dbReference type="ARBA" id="ARBA00023146"/>
    </source>
</evidence>
<evidence type="ECO:0000256" key="5">
    <source>
        <dbReference type="ARBA" id="ARBA00012814"/>
    </source>
</evidence>
<dbReference type="PROSITE" id="PS50886">
    <property type="entry name" value="TRBD"/>
    <property type="match status" value="1"/>
</dbReference>
<dbReference type="Gene3D" id="3.30.56.10">
    <property type="match status" value="2"/>
</dbReference>
<dbReference type="InterPro" id="IPR036690">
    <property type="entry name" value="Fdx_antiC-bd_sf"/>
</dbReference>
<evidence type="ECO:0000256" key="14">
    <source>
        <dbReference type="ARBA" id="ARBA00022884"/>
    </source>
</evidence>
<protein>
    <recommendedName>
        <fullName evidence="6">Phenylalanine--tRNA ligase beta subunit</fullName>
        <ecNumber evidence="5">6.1.1.20</ecNumber>
    </recommendedName>
    <alternativeName>
        <fullName evidence="17">Phenylalanyl-tRNA synthetase beta subunit</fullName>
    </alternativeName>
</protein>
<comment type="cofactor">
    <cofactor evidence="1">
        <name>Mg(2+)</name>
        <dbReference type="ChEBI" id="CHEBI:18420"/>
    </cofactor>
</comment>
<dbReference type="InterPro" id="IPR002547">
    <property type="entry name" value="tRNA-bd_dom"/>
</dbReference>
<evidence type="ECO:0000256" key="8">
    <source>
        <dbReference type="ARBA" id="ARBA00022555"/>
    </source>
</evidence>
<dbReference type="SUPFAM" id="SSF55681">
    <property type="entry name" value="Class II aaRS and biotin synthetases"/>
    <property type="match status" value="1"/>
</dbReference>
<comment type="similarity">
    <text evidence="3">Belongs to the phenylalanyl-tRNA synthetase beta subunit family. Type 1 subfamily.</text>
</comment>
<evidence type="ECO:0000256" key="13">
    <source>
        <dbReference type="ARBA" id="ARBA00022842"/>
    </source>
</evidence>
<evidence type="ECO:0000259" key="19">
    <source>
        <dbReference type="PROSITE" id="PS50886"/>
    </source>
</evidence>
<keyword evidence="15" id="KW-0648">Protein biosynthesis</keyword>
<dbReference type="SUPFAM" id="SSF54991">
    <property type="entry name" value="Anticodon-binding domain of PheRS"/>
    <property type="match status" value="1"/>
</dbReference>
<dbReference type="Pfam" id="PF17759">
    <property type="entry name" value="tRNA_synthFbeta"/>
    <property type="match status" value="1"/>
</dbReference>
<dbReference type="Pfam" id="PF03483">
    <property type="entry name" value="B3_4"/>
    <property type="match status" value="1"/>
</dbReference>
<dbReference type="PROSITE" id="PS51447">
    <property type="entry name" value="FDX_ACB"/>
    <property type="match status" value="1"/>
</dbReference>
<keyword evidence="16" id="KW-0030">Aminoacyl-tRNA synthetase</keyword>
<organism evidence="22">
    <name type="scientific">freshwater metagenome</name>
    <dbReference type="NCBI Taxonomy" id="449393"/>
    <lineage>
        <taxon>unclassified sequences</taxon>
        <taxon>metagenomes</taxon>
        <taxon>ecological metagenomes</taxon>
    </lineage>
</organism>
<dbReference type="Pfam" id="PF01588">
    <property type="entry name" value="tRNA_bind"/>
    <property type="match status" value="1"/>
</dbReference>
<dbReference type="CDD" id="cd02796">
    <property type="entry name" value="tRNA_bind_bactPheRS"/>
    <property type="match status" value="1"/>
</dbReference>
<dbReference type="Gene3D" id="3.30.70.380">
    <property type="entry name" value="Ferrodoxin-fold anticodon-binding domain"/>
    <property type="match status" value="1"/>
</dbReference>
<dbReference type="SUPFAM" id="SSF46955">
    <property type="entry name" value="Putative DNA-binding domain"/>
    <property type="match status" value="1"/>
</dbReference>
<dbReference type="SUPFAM" id="SSF50249">
    <property type="entry name" value="Nucleic acid-binding proteins"/>
    <property type="match status" value="1"/>
</dbReference>
<dbReference type="InterPro" id="IPR020825">
    <property type="entry name" value="Phe-tRNA_synthase-like_B3/B4"/>
</dbReference>
<dbReference type="Gene3D" id="3.30.930.10">
    <property type="entry name" value="Bira Bifunctional Protein, Domain 2"/>
    <property type="match status" value="1"/>
</dbReference>
<dbReference type="SUPFAM" id="SSF56037">
    <property type="entry name" value="PheT/TilS domain"/>
    <property type="match status" value="1"/>
</dbReference>
<feature type="domain" description="TRNA-binding" evidence="19">
    <location>
        <begin position="44"/>
        <end position="158"/>
    </location>
</feature>
<dbReference type="GO" id="GO:0006432">
    <property type="term" value="P:phenylalanyl-tRNA aminoacylation"/>
    <property type="evidence" value="ECO:0007669"/>
    <property type="project" value="InterPro"/>
</dbReference>
<evidence type="ECO:0000259" key="21">
    <source>
        <dbReference type="PROSITE" id="PS51483"/>
    </source>
</evidence>
<comment type="subunit">
    <text evidence="4">Tetramer of two alpha and two beta subunits.</text>
</comment>
<dbReference type="InterPro" id="IPR005146">
    <property type="entry name" value="B3/B4_tRNA-bd"/>
</dbReference>
<proteinExistence type="inferred from homology"/>
<dbReference type="InterPro" id="IPR045864">
    <property type="entry name" value="aa-tRNA-synth_II/BPL/LPL"/>
</dbReference>
<dbReference type="GO" id="GO:0000287">
    <property type="term" value="F:magnesium ion binding"/>
    <property type="evidence" value="ECO:0007669"/>
    <property type="project" value="InterPro"/>
</dbReference>
<feature type="domain" description="B5" evidence="21">
    <location>
        <begin position="409"/>
        <end position="481"/>
    </location>
</feature>
<dbReference type="SMART" id="SM00874">
    <property type="entry name" value="B5"/>
    <property type="match status" value="1"/>
</dbReference>
<dbReference type="PROSITE" id="PS51483">
    <property type="entry name" value="B5"/>
    <property type="match status" value="1"/>
</dbReference>
<dbReference type="Pfam" id="PF03147">
    <property type="entry name" value="FDX-ACB"/>
    <property type="match status" value="1"/>
</dbReference>
<evidence type="ECO:0000256" key="18">
    <source>
        <dbReference type="ARBA" id="ARBA00049255"/>
    </source>
</evidence>
<evidence type="ECO:0000259" key="20">
    <source>
        <dbReference type="PROSITE" id="PS51447"/>
    </source>
</evidence>
<dbReference type="GO" id="GO:0004826">
    <property type="term" value="F:phenylalanine-tRNA ligase activity"/>
    <property type="evidence" value="ECO:0007669"/>
    <property type="project" value="UniProtKB-EC"/>
</dbReference>
<dbReference type="PANTHER" id="PTHR10947:SF0">
    <property type="entry name" value="PHENYLALANINE--TRNA LIGASE BETA SUBUNIT"/>
    <property type="match status" value="1"/>
</dbReference>
<dbReference type="InterPro" id="IPR005147">
    <property type="entry name" value="tRNA_synthase_B5-dom"/>
</dbReference>
<dbReference type="InterPro" id="IPR033714">
    <property type="entry name" value="tRNA_bind_bactPheRS"/>
</dbReference>
<dbReference type="GO" id="GO:0000049">
    <property type="term" value="F:tRNA binding"/>
    <property type="evidence" value="ECO:0007669"/>
    <property type="project" value="UniProtKB-KW"/>
</dbReference>
<comment type="catalytic activity">
    <reaction evidence="18">
        <text>tRNA(Phe) + L-phenylalanine + ATP = L-phenylalanyl-tRNA(Phe) + AMP + diphosphate + H(+)</text>
        <dbReference type="Rhea" id="RHEA:19413"/>
        <dbReference type="Rhea" id="RHEA-COMP:9668"/>
        <dbReference type="Rhea" id="RHEA-COMP:9699"/>
        <dbReference type="ChEBI" id="CHEBI:15378"/>
        <dbReference type="ChEBI" id="CHEBI:30616"/>
        <dbReference type="ChEBI" id="CHEBI:33019"/>
        <dbReference type="ChEBI" id="CHEBI:58095"/>
        <dbReference type="ChEBI" id="CHEBI:78442"/>
        <dbReference type="ChEBI" id="CHEBI:78531"/>
        <dbReference type="ChEBI" id="CHEBI:456215"/>
        <dbReference type="EC" id="6.1.1.20"/>
    </reaction>
</comment>
<keyword evidence="10" id="KW-0479">Metal-binding</keyword>
<evidence type="ECO:0000256" key="15">
    <source>
        <dbReference type="ARBA" id="ARBA00022917"/>
    </source>
</evidence>
<keyword evidence="9" id="KW-0436">Ligase</keyword>
<reference evidence="22" key="1">
    <citation type="submission" date="2020-05" db="EMBL/GenBank/DDBJ databases">
        <authorList>
            <person name="Chiriac C."/>
            <person name="Salcher M."/>
            <person name="Ghai R."/>
            <person name="Kavagutti S V."/>
        </authorList>
    </citation>
    <scope>NUCLEOTIDE SEQUENCE</scope>
</reference>
<evidence type="ECO:0000256" key="7">
    <source>
        <dbReference type="ARBA" id="ARBA00022490"/>
    </source>
</evidence>
<dbReference type="EC" id="6.1.1.20" evidence="5"/>
<dbReference type="InterPro" id="IPR045060">
    <property type="entry name" value="Phe-tRNA-ligase_IIc_bsu"/>
</dbReference>
<evidence type="ECO:0000256" key="17">
    <source>
        <dbReference type="ARBA" id="ARBA00033189"/>
    </source>
</evidence>
<accession>A0A6J6NVR1</accession>
<dbReference type="FunFam" id="3.50.40.10:FF:000001">
    <property type="entry name" value="Phenylalanine--tRNA ligase beta subunit"/>
    <property type="match status" value="1"/>
</dbReference>
<dbReference type="InterPro" id="IPR004532">
    <property type="entry name" value="Phe-tRNA-ligase_IIc_bsu_bact"/>
</dbReference>
<evidence type="ECO:0000256" key="3">
    <source>
        <dbReference type="ARBA" id="ARBA00008653"/>
    </source>
</evidence>
<dbReference type="InterPro" id="IPR012340">
    <property type="entry name" value="NA-bd_OB-fold"/>
</dbReference>
<keyword evidence="11" id="KW-0547">Nucleotide-binding</keyword>
<dbReference type="InterPro" id="IPR041616">
    <property type="entry name" value="PheRS_beta_core"/>
</dbReference>
<evidence type="ECO:0000256" key="2">
    <source>
        <dbReference type="ARBA" id="ARBA00004496"/>
    </source>
</evidence>
<dbReference type="Gene3D" id="3.50.40.10">
    <property type="entry name" value="Phenylalanyl-trna Synthetase, Chain B, domain 3"/>
    <property type="match status" value="1"/>
</dbReference>
<gene>
    <name evidence="22" type="ORF">UFOPK2399_00669</name>
</gene>
<dbReference type="NCBIfam" id="TIGR00472">
    <property type="entry name" value="pheT_bact"/>
    <property type="match status" value="1"/>
</dbReference>